<dbReference type="EMBL" id="JAMZFV010000004">
    <property type="protein sequence ID" value="MCP1109495.1"/>
    <property type="molecule type" value="Genomic_DNA"/>
</dbReference>
<dbReference type="RefSeq" id="WP_262068402.1">
    <property type="nucleotide sequence ID" value="NZ_JAMXOC010000004.1"/>
</dbReference>
<organism evidence="2 3">
    <name type="scientific">Ohessyouella blattaphilus</name>
    <dbReference type="NCBI Taxonomy" id="2949333"/>
    <lineage>
        <taxon>Bacteria</taxon>
        <taxon>Bacillati</taxon>
        <taxon>Bacillota</taxon>
        <taxon>Clostridia</taxon>
        <taxon>Lachnospirales</taxon>
        <taxon>Lachnospiraceae</taxon>
        <taxon>Ohessyouella</taxon>
    </lineage>
</organism>
<comment type="caution">
    <text evidence="2">The sequence shown here is derived from an EMBL/GenBank/DDBJ whole genome shotgun (WGS) entry which is preliminary data.</text>
</comment>
<feature type="transmembrane region" description="Helical" evidence="1">
    <location>
        <begin position="71"/>
        <end position="90"/>
    </location>
</feature>
<evidence type="ECO:0000256" key="1">
    <source>
        <dbReference type="SAM" id="Phobius"/>
    </source>
</evidence>
<evidence type="ECO:0000313" key="2">
    <source>
        <dbReference type="EMBL" id="MCP1109495.1"/>
    </source>
</evidence>
<feature type="transmembrane region" description="Helical" evidence="1">
    <location>
        <begin position="12"/>
        <end position="33"/>
    </location>
</feature>
<reference evidence="2 3" key="1">
    <citation type="journal article" date="2022" name="Genome Biol. Evol.">
        <title>Host diet, physiology and behaviors set the stage for Lachnospiraceae cladogenesis.</title>
        <authorList>
            <person name="Vera-Ponce De Leon A."/>
            <person name="Schneider M."/>
            <person name="Jahnes B.C."/>
            <person name="Sadowski V."/>
            <person name="Camuy-Velez L.A."/>
            <person name="Duan J."/>
            <person name="Sabree Z.L."/>
        </authorList>
    </citation>
    <scope>NUCLEOTIDE SEQUENCE [LARGE SCALE GENOMIC DNA]</scope>
    <source>
        <strain evidence="2 3">PAL227</strain>
    </source>
</reference>
<proteinExistence type="predicted"/>
<name>A0ABT1EFL5_9FIRM</name>
<keyword evidence="1" id="KW-1133">Transmembrane helix</keyword>
<keyword evidence="3" id="KW-1185">Reference proteome</keyword>
<keyword evidence="1" id="KW-0812">Transmembrane</keyword>
<protein>
    <submittedName>
        <fullName evidence="2">Uncharacterized protein</fullName>
    </submittedName>
</protein>
<gene>
    <name evidence="2" type="ORF">NK118_04430</name>
</gene>
<sequence length="218" mass="24917">MTNKKCKNKFIGITVILVLVFIVLSLSPIEVLIKSILTPSIQEEVYVEYKITEEESGEEVPSQTIQPGSKIITFAKALKYAILALLMILVGKGLYKKILKRFEYTYDAKKWIRVIEVIAVLLAVLTLFSYDRSEPQYYVKRSEIIEGEANIQVHKFAEVSSFLKNPDNSLDGMREAAVDCLEQFYKVCEILTIAFGVAIIPINYYQELHDEHINKSKK</sequence>
<accession>A0ABT1EFL5</accession>
<feature type="transmembrane region" description="Helical" evidence="1">
    <location>
        <begin position="111"/>
        <end position="130"/>
    </location>
</feature>
<evidence type="ECO:0000313" key="3">
    <source>
        <dbReference type="Proteomes" id="UP001523565"/>
    </source>
</evidence>
<keyword evidence="1" id="KW-0472">Membrane</keyword>
<dbReference type="Proteomes" id="UP001523565">
    <property type="component" value="Unassembled WGS sequence"/>
</dbReference>
<feature type="transmembrane region" description="Helical" evidence="1">
    <location>
        <begin position="184"/>
        <end position="205"/>
    </location>
</feature>